<evidence type="ECO:0000256" key="8">
    <source>
        <dbReference type="ARBA" id="ARBA00022519"/>
    </source>
</evidence>
<dbReference type="EMBL" id="JABSNM010000004">
    <property type="protein sequence ID" value="NRT55476.1"/>
    <property type="molecule type" value="Genomic_DNA"/>
</dbReference>
<evidence type="ECO:0000256" key="12">
    <source>
        <dbReference type="ARBA" id="ARBA00022679"/>
    </source>
</evidence>
<keyword evidence="15" id="KW-0133">Cell shape</keyword>
<keyword evidence="14 30" id="KW-0378">Hydrolase</keyword>
<dbReference type="InterPro" id="IPR023346">
    <property type="entry name" value="Lysozyme-like_dom_sf"/>
</dbReference>
<evidence type="ECO:0000259" key="29">
    <source>
        <dbReference type="Pfam" id="PF17092"/>
    </source>
</evidence>
<evidence type="ECO:0000256" key="25">
    <source>
        <dbReference type="ARBA" id="ARBA00049902"/>
    </source>
</evidence>
<evidence type="ECO:0000259" key="27">
    <source>
        <dbReference type="Pfam" id="PF00905"/>
    </source>
</evidence>
<comment type="catalytic activity">
    <reaction evidence="25">
        <text>[GlcNAc-(1-&gt;4)-Mur2Ac(oyl-L-Ala-gamma-D-Glu-L-Lys-D-Ala-D-Ala)](n)-di-trans,octa-cis-undecaprenyl diphosphate + beta-D-GlcNAc-(1-&gt;4)-Mur2Ac(oyl-L-Ala-gamma-D-Glu-L-Lys-D-Ala-D-Ala)-di-trans,octa-cis-undecaprenyl diphosphate = [GlcNAc-(1-&gt;4)-Mur2Ac(oyl-L-Ala-gamma-D-Glu-L-Lys-D-Ala-D-Ala)](n+1)-di-trans,octa-cis-undecaprenyl diphosphate + di-trans,octa-cis-undecaprenyl diphosphate + H(+)</text>
        <dbReference type="Rhea" id="RHEA:23708"/>
        <dbReference type="Rhea" id="RHEA-COMP:9602"/>
        <dbReference type="Rhea" id="RHEA-COMP:9603"/>
        <dbReference type="ChEBI" id="CHEBI:15378"/>
        <dbReference type="ChEBI" id="CHEBI:58405"/>
        <dbReference type="ChEBI" id="CHEBI:60033"/>
        <dbReference type="ChEBI" id="CHEBI:78435"/>
        <dbReference type="EC" id="2.4.99.28"/>
    </reaction>
</comment>
<evidence type="ECO:0000256" key="22">
    <source>
        <dbReference type="ARBA" id="ARBA00023316"/>
    </source>
</evidence>
<evidence type="ECO:0000256" key="13">
    <source>
        <dbReference type="ARBA" id="ARBA00022692"/>
    </source>
</evidence>
<dbReference type="Pfam" id="PF17092">
    <property type="entry name" value="PCB_OB"/>
    <property type="match status" value="1"/>
</dbReference>
<dbReference type="InterPro" id="IPR036950">
    <property type="entry name" value="PBP_transglycosylase"/>
</dbReference>
<evidence type="ECO:0000256" key="19">
    <source>
        <dbReference type="ARBA" id="ARBA00023136"/>
    </source>
</evidence>
<keyword evidence="21" id="KW-0511">Multifunctional enzyme</keyword>
<feature type="domain" description="Penicillin-binding protein transpeptidase" evidence="27">
    <location>
        <begin position="435"/>
        <end position="615"/>
    </location>
</feature>
<dbReference type="SUPFAM" id="SSF53955">
    <property type="entry name" value="Lysozyme-like"/>
    <property type="match status" value="1"/>
</dbReference>
<evidence type="ECO:0000256" key="3">
    <source>
        <dbReference type="ARBA" id="ARBA00007090"/>
    </source>
</evidence>
<evidence type="ECO:0000259" key="28">
    <source>
        <dbReference type="Pfam" id="PF00912"/>
    </source>
</evidence>
<keyword evidence="8" id="KW-0997">Cell inner membrane</keyword>
<dbReference type="InterPro" id="IPR001460">
    <property type="entry name" value="PCN-bd_Tpept"/>
</dbReference>
<evidence type="ECO:0000256" key="24">
    <source>
        <dbReference type="ARBA" id="ARBA00044770"/>
    </source>
</evidence>
<dbReference type="GO" id="GO:0016787">
    <property type="term" value="F:hydrolase activity"/>
    <property type="evidence" value="ECO:0007669"/>
    <property type="project" value="UniProtKB-KW"/>
</dbReference>
<evidence type="ECO:0000256" key="26">
    <source>
        <dbReference type="SAM" id="MobiDB-lite"/>
    </source>
</evidence>
<evidence type="ECO:0000256" key="11">
    <source>
        <dbReference type="ARBA" id="ARBA00022676"/>
    </source>
</evidence>
<evidence type="ECO:0000313" key="31">
    <source>
        <dbReference type="Proteomes" id="UP001516061"/>
    </source>
</evidence>
<dbReference type="InterPro" id="IPR031376">
    <property type="entry name" value="PCB_OB"/>
</dbReference>
<feature type="domain" description="Glycosyl transferase family 51" evidence="28">
    <location>
        <begin position="65"/>
        <end position="240"/>
    </location>
</feature>
<accession>A0ABX2G124</accession>
<dbReference type="Gene3D" id="3.40.710.10">
    <property type="entry name" value="DD-peptidase/beta-lactamase superfamily"/>
    <property type="match status" value="2"/>
</dbReference>
<keyword evidence="18" id="KW-1133">Transmembrane helix</keyword>
<reference evidence="30 31" key="1">
    <citation type="submission" date="2020-05" db="EMBL/GenBank/DDBJ databases">
        <title>Genomic Encyclopedia of Type Strains, Phase IV (KMG-V): Genome sequencing to study the core and pangenomes of soil and plant-associated prokaryotes.</title>
        <authorList>
            <person name="Whitman W."/>
        </authorList>
    </citation>
    <scope>NUCLEOTIDE SEQUENCE [LARGE SCALE GENOMIC DNA]</scope>
    <source>
        <strain evidence="30 31">C29</strain>
    </source>
</reference>
<dbReference type="InterPro" id="IPR001264">
    <property type="entry name" value="Glyco_trans_51"/>
</dbReference>
<evidence type="ECO:0000256" key="20">
    <source>
        <dbReference type="ARBA" id="ARBA00023251"/>
    </source>
</evidence>
<dbReference type="Pfam" id="PF00912">
    <property type="entry name" value="Transgly"/>
    <property type="match status" value="1"/>
</dbReference>
<dbReference type="GO" id="GO:0016757">
    <property type="term" value="F:glycosyltransferase activity"/>
    <property type="evidence" value="ECO:0007669"/>
    <property type="project" value="UniProtKB-KW"/>
</dbReference>
<evidence type="ECO:0000313" key="30">
    <source>
        <dbReference type="EMBL" id="NRT55476.1"/>
    </source>
</evidence>
<dbReference type="Pfam" id="PF00905">
    <property type="entry name" value="Transpeptidase"/>
    <property type="match status" value="1"/>
</dbReference>
<dbReference type="EC" id="3.4.16.4" evidence="5"/>
<keyword evidence="17" id="KW-0573">Peptidoglycan synthesis</keyword>
<evidence type="ECO:0000256" key="18">
    <source>
        <dbReference type="ARBA" id="ARBA00022989"/>
    </source>
</evidence>
<evidence type="ECO:0000256" key="21">
    <source>
        <dbReference type="ARBA" id="ARBA00023268"/>
    </source>
</evidence>
<evidence type="ECO:0000256" key="2">
    <source>
        <dbReference type="ARBA" id="ARBA00004752"/>
    </source>
</evidence>
<comment type="similarity">
    <text evidence="4">In the N-terminal section; belongs to the glycosyltransferase 51 family.</text>
</comment>
<dbReference type="Proteomes" id="UP001516061">
    <property type="component" value="Unassembled WGS sequence"/>
</dbReference>
<evidence type="ECO:0000256" key="14">
    <source>
        <dbReference type="ARBA" id="ARBA00022801"/>
    </source>
</evidence>
<evidence type="ECO:0000256" key="4">
    <source>
        <dbReference type="ARBA" id="ARBA00007739"/>
    </source>
</evidence>
<keyword evidence="7" id="KW-1003">Cell membrane</keyword>
<evidence type="ECO:0000256" key="7">
    <source>
        <dbReference type="ARBA" id="ARBA00022475"/>
    </source>
</evidence>
<keyword evidence="10" id="KW-0645">Protease</keyword>
<protein>
    <recommendedName>
        <fullName evidence="6">Penicillin-binding protein 1A</fullName>
        <ecNumber evidence="24">2.4.99.28</ecNumber>
        <ecNumber evidence="5">3.4.16.4</ecNumber>
    </recommendedName>
</protein>
<evidence type="ECO:0000256" key="1">
    <source>
        <dbReference type="ARBA" id="ARBA00004249"/>
    </source>
</evidence>
<evidence type="ECO:0000256" key="9">
    <source>
        <dbReference type="ARBA" id="ARBA00022645"/>
    </source>
</evidence>
<keyword evidence="13" id="KW-0812">Transmembrane</keyword>
<keyword evidence="20" id="KW-0046">Antibiotic resistance</keyword>
<comment type="subcellular location">
    <subcellularLocation>
        <location evidence="1">Cell inner membrane</location>
        <topology evidence="1">Single-pass type II membrane protein</topology>
    </subcellularLocation>
</comment>
<comment type="catalytic activity">
    <reaction evidence="23">
        <text>Preferential cleavage: (Ac)2-L-Lys-D-Ala-|-D-Ala. Also transpeptidation of peptidyl-alanyl moieties that are N-acyl substituents of D-alanine.</text>
        <dbReference type="EC" id="3.4.16.4"/>
    </reaction>
</comment>
<comment type="similarity">
    <text evidence="3">In the C-terminal section; belongs to the transpeptidase family.</text>
</comment>
<dbReference type="PANTHER" id="PTHR32282">
    <property type="entry name" value="BINDING PROTEIN TRANSPEPTIDASE, PUTATIVE-RELATED"/>
    <property type="match status" value="1"/>
</dbReference>
<dbReference type="PANTHER" id="PTHR32282:SF27">
    <property type="entry name" value="PENICILLIN-BINDING PROTEIN 1A"/>
    <property type="match status" value="1"/>
</dbReference>
<evidence type="ECO:0000256" key="5">
    <source>
        <dbReference type="ARBA" id="ARBA00012448"/>
    </source>
</evidence>
<dbReference type="EC" id="2.4.99.28" evidence="24"/>
<keyword evidence="16" id="KW-0735">Signal-anchor</keyword>
<dbReference type="InterPro" id="IPR012338">
    <property type="entry name" value="Beta-lactam/transpept-like"/>
</dbReference>
<feature type="domain" description="Penicillin-binding protein OB-like" evidence="29">
    <location>
        <begin position="325"/>
        <end position="433"/>
    </location>
</feature>
<comment type="pathway">
    <text evidence="2">Cell wall biogenesis; peptidoglycan biosynthesis.</text>
</comment>
<proteinExistence type="inferred from homology"/>
<gene>
    <name evidence="30" type="ORF">HNQ01_001188</name>
</gene>
<name>A0ABX2G124_9BURK</name>
<dbReference type="InterPro" id="IPR050396">
    <property type="entry name" value="Glycosyltr_51/Transpeptidase"/>
</dbReference>
<keyword evidence="11 30" id="KW-0328">Glycosyltransferase</keyword>
<evidence type="ECO:0000256" key="23">
    <source>
        <dbReference type="ARBA" id="ARBA00034000"/>
    </source>
</evidence>
<evidence type="ECO:0000256" key="17">
    <source>
        <dbReference type="ARBA" id="ARBA00022984"/>
    </source>
</evidence>
<feature type="region of interest" description="Disordered" evidence="26">
    <location>
        <begin position="743"/>
        <end position="765"/>
    </location>
</feature>
<keyword evidence="19" id="KW-0472">Membrane</keyword>
<evidence type="ECO:0000256" key="6">
    <source>
        <dbReference type="ARBA" id="ARBA00018638"/>
    </source>
</evidence>
<keyword evidence="12 30" id="KW-0808">Transferase</keyword>
<keyword evidence="22" id="KW-0961">Cell wall biogenesis/degradation</keyword>
<evidence type="ECO:0000256" key="10">
    <source>
        <dbReference type="ARBA" id="ARBA00022670"/>
    </source>
</evidence>
<dbReference type="Gene3D" id="1.10.3810.10">
    <property type="entry name" value="Biosynthetic peptidoglycan transglycosylase-like"/>
    <property type="match status" value="1"/>
</dbReference>
<keyword evidence="9" id="KW-0121">Carboxypeptidase</keyword>
<organism evidence="30 31">
    <name type="scientific">Sphaerotilus uruguayifluvii</name>
    <dbReference type="NCBI Taxonomy" id="2735897"/>
    <lineage>
        <taxon>Bacteria</taxon>
        <taxon>Pseudomonadati</taxon>
        <taxon>Pseudomonadota</taxon>
        <taxon>Betaproteobacteria</taxon>
        <taxon>Burkholderiales</taxon>
        <taxon>Sphaerotilaceae</taxon>
        <taxon>Sphaerotilus</taxon>
    </lineage>
</organism>
<comment type="caution">
    <text evidence="30">The sequence shown here is derived from an EMBL/GenBank/DDBJ whole genome shotgun (WGS) entry which is preliminary data.</text>
</comment>
<evidence type="ECO:0000256" key="16">
    <source>
        <dbReference type="ARBA" id="ARBA00022968"/>
    </source>
</evidence>
<dbReference type="SUPFAM" id="SSF56601">
    <property type="entry name" value="beta-lactamase/transpeptidase-like"/>
    <property type="match status" value="1"/>
</dbReference>
<sequence>MTKKSVVLSCPKALRVTLTLLLVLMLAGGAALAVALARLWPQLPPLDRVLDYQPRQPLQVYTLDGVPITQFGEEHREFVPIERIPPLLRQAVLAVEDRRFERHPGVDLIGIARALRANLVGDGLRQGGSTITQQVARTFFLTPNRTLERKLREALLALQIEHRLDKARILELYMNQIYLGQRSYGFAAAARTYFGKPLQALTLAETAMLAGLPQNPSYANPVVNPARARARQRLVLQRMQQAGLIDAVARAEAEAEPLAIRLPLQAEVHAEHLAELVRRQVVARLGESVYTQGYRIYTTVTAAEQRAAHAALRRSLLEHERQQPWRGPEGHETLPEVAPAALGQAASQLLRDHADDEDLRVALVTATRADGLSARLASGEAVELGAEGVQRIHAALQPQAPDALAVRRGAVVRLERREIGGRLQWSVAQWPQVEGAFVALDTASGRVRALVGGFDPGRAGTDHATGARRPAGLMLRPFVLSAALASGVTPDARISDASLGSELTVTAAGPAASAPADPGIAPADLLRASHPRAALRLAQHLGAERLPGWLMRYGFDAGRMPADAAELLDGSATTTPLELARAWTVLARAGADPVTPVLIDRVTDATGVVIYRPPPLPPHDPDRPAVEPRNIFLLGTMLSGAGPTALPDSETAPPLRADLLGQGCSLAGSGDSWFAGVHSQVAAVAWIGPDGTAGPAALVPQPVAVVRAREIWSAYMAGVLAEVPVWPPQPPPGLVRQGETWRYSEQADGEAPRIGFAPPGPAALQTAAEPPALTAAPAAASAAPAL</sequence>
<evidence type="ECO:0000256" key="15">
    <source>
        <dbReference type="ARBA" id="ARBA00022960"/>
    </source>
</evidence>
<keyword evidence="31" id="KW-1185">Reference proteome</keyword>
<dbReference type="RefSeq" id="WP_173804453.1">
    <property type="nucleotide sequence ID" value="NZ_JABSNM010000004.1"/>
</dbReference>